<dbReference type="RefSeq" id="WP_120189323.1">
    <property type="nucleotide sequence ID" value="NZ_MCHY01000008.1"/>
</dbReference>
<dbReference type="InterPro" id="IPR006379">
    <property type="entry name" value="HAD-SF_hydro_IIB"/>
</dbReference>
<keyword evidence="2" id="KW-1185">Reference proteome</keyword>
<dbReference type="NCBIfam" id="TIGR01484">
    <property type="entry name" value="HAD-SF-IIB"/>
    <property type="match status" value="1"/>
</dbReference>
<dbReference type="Proteomes" id="UP000284219">
    <property type="component" value="Unassembled WGS sequence"/>
</dbReference>
<dbReference type="SFLD" id="SFLDG01140">
    <property type="entry name" value="C2.B:_Phosphomannomutase_and_P"/>
    <property type="match status" value="1"/>
</dbReference>
<gene>
    <name evidence="1" type="ORF">BEP19_06570</name>
</gene>
<dbReference type="Gene3D" id="3.40.50.1000">
    <property type="entry name" value="HAD superfamily/HAD-like"/>
    <property type="match status" value="1"/>
</dbReference>
<dbReference type="InterPro" id="IPR000150">
    <property type="entry name" value="Cof"/>
</dbReference>
<comment type="caution">
    <text evidence="1">The sequence shown here is derived from an EMBL/GenBank/DDBJ whole genome shotgun (WGS) entry which is preliminary data.</text>
</comment>
<dbReference type="SUPFAM" id="SSF56784">
    <property type="entry name" value="HAD-like"/>
    <property type="match status" value="1"/>
</dbReference>
<dbReference type="InterPro" id="IPR036412">
    <property type="entry name" value="HAD-like_sf"/>
</dbReference>
<accession>A0A419SJJ5</accession>
<dbReference type="PANTHER" id="PTHR10000:SF8">
    <property type="entry name" value="HAD SUPERFAMILY HYDROLASE-LIKE, TYPE 3"/>
    <property type="match status" value="1"/>
</dbReference>
<dbReference type="NCBIfam" id="TIGR00099">
    <property type="entry name" value="Cof-subfamily"/>
    <property type="match status" value="1"/>
</dbReference>
<dbReference type="PANTHER" id="PTHR10000">
    <property type="entry name" value="PHOSPHOSERINE PHOSPHATASE"/>
    <property type="match status" value="1"/>
</dbReference>
<dbReference type="OrthoDB" id="9806027at2"/>
<reference evidence="1 2" key="1">
    <citation type="submission" date="2016-08" db="EMBL/GenBank/DDBJ databases">
        <title>Novel Firmicute Genomes.</title>
        <authorList>
            <person name="Poppleton D.I."/>
            <person name="Gribaldo S."/>
        </authorList>
    </citation>
    <scope>NUCLEOTIDE SEQUENCE [LARGE SCALE GENOMIC DNA]</scope>
    <source>
        <strain evidence="1 2">RAOx-1</strain>
    </source>
</reference>
<evidence type="ECO:0008006" key="3">
    <source>
        <dbReference type="Google" id="ProtNLM"/>
    </source>
</evidence>
<dbReference type="EMBL" id="MCHY01000008">
    <property type="protein sequence ID" value="RKD24068.1"/>
    <property type="molecule type" value="Genomic_DNA"/>
</dbReference>
<protein>
    <recommendedName>
        <fullName evidence="3">Hydrolase</fullName>
    </recommendedName>
</protein>
<name>A0A419SJJ5_9BACL</name>
<dbReference type="GO" id="GO:0000287">
    <property type="term" value="F:magnesium ion binding"/>
    <property type="evidence" value="ECO:0007669"/>
    <property type="project" value="TreeGrafter"/>
</dbReference>
<evidence type="ECO:0000313" key="1">
    <source>
        <dbReference type="EMBL" id="RKD24068.1"/>
    </source>
</evidence>
<proteinExistence type="predicted"/>
<dbReference type="Pfam" id="PF08282">
    <property type="entry name" value="Hydrolase_3"/>
    <property type="match status" value="1"/>
</dbReference>
<evidence type="ECO:0000313" key="2">
    <source>
        <dbReference type="Proteomes" id="UP000284219"/>
    </source>
</evidence>
<dbReference type="AlphaFoldDB" id="A0A419SJJ5"/>
<dbReference type="GO" id="GO:0005829">
    <property type="term" value="C:cytosol"/>
    <property type="evidence" value="ECO:0007669"/>
    <property type="project" value="TreeGrafter"/>
</dbReference>
<dbReference type="Gene3D" id="3.30.1240.10">
    <property type="match status" value="1"/>
</dbReference>
<organism evidence="1 2">
    <name type="scientific">Ammoniphilus oxalaticus</name>
    <dbReference type="NCBI Taxonomy" id="66863"/>
    <lineage>
        <taxon>Bacteria</taxon>
        <taxon>Bacillati</taxon>
        <taxon>Bacillota</taxon>
        <taxon>Bacilli</taxon>
        <taxon>Bacillales</taxon>
        <taxon>Paenibacillaceae</taxon>
        <taxon>Aneurinibacillus group</taxon>
        <taxon>Ammoniphilus</taxon>
    </lineage>
</organism>
<dbReference type="GO" id="GO:0016791">
    <property type="term" value="F:phosphatase activity"/>
    <property type="evidence" value="ECO:0007669"/>
    <property type="project" value="TreeGrafter"/>
</dbReference>
<dbReference type="InterPro" id="IPR023214">
    <property type="entry name" value="HAD_sf"/>
</dbReference>
<sequence>MFVFDIDGTLLDSQEQILPNTLLSLQTLHQKGYPIAICTGRTWACAKPVLRSISEWVDYIICGNGAHIRTKEGRVIYDNNLPSYFIRRFIELVSGLTDFLIATNQRVISTSPNTPYNDVDHCMHLFDYEQFNEKIHAKNLLAFNFHHLDANVLAQIRQELDSIDPDIKLSPLPHMWEVLSGVDNKAKALTTLSRVTKIPLTEFVAFGDNYNDEDMFRVVGSAVAMGNSPSSVKKHADYVTKSNDEDGIYEYLKKFKYL</sequence>
<dbReference type="SFLD" id="SFLDS00003">
    <property type="entry name" value="Haloacid_Dehalogenase"/>
    <property type="match status" value="1"/>
</dbReference>